<dbReference type="Proteomes" id="UP000828390">
    <property type="component" value="Unassembled WGS sequence"/>
</dbReference>
<dbReference type="EMBL" id="JAIWYP010000016">
    <property type="protein sequence ID" value="KAH3697380.1"/>
    <property type="molecule type" value="Genomic_DNA"/>
</dbReference>
<organism evidence="1 2">
    <name type="scientific">Dreissena polymorpha</name>
    <name type="common">Zebra mussel</name>
    <name type="synonym">Mytilus polymorpha</name>
    <dbReference type="NCBI Taxonomy" id="45954"/>
    <lineage>
        <taxon>Eukaryota</taxon>
        <taxon>Metazoa</taxon>
        <taxon>Spiralia</taxon>
        <taxon>Lophotrochozoa</taxon>
        <taxon>Mollusca</taxon>
        <taxon>Bivalvia</taxon>
        <taxon>Autobranchia</taxon>
        <taxon>Heteroconchia</taxon>
        <taxon>Euheterodonta</taxon>
        <taxon>Imparidentia</taxon>
        <taxon>Neoheterodontei</taxon>
        <taxon>Myida</taxon>
        <taxon>Dreissenoidea</taxon>
        <taxon>Dreissenidae</taxon>
        <taxon>Dreissena</taxon>
    </lineage>
</organism>
<sequence>MSALKNDIRRTVASNAMGYPGTRTARAMASVAATLELVTHQFMIRPNTGIVFLSRRFAVSFQHVLLERNVH</sequence>
<gene>
    <name evidence="1" type="ORF">DPMN_084879</name>
</gene>
<protein>
    <submittedName>
        <fullName evidence="1">Uncharacterized protein</fullName>
    </submittedName>
</protein>
<reference evidence="1" key="2">
    <citation type="submission" date="2020-11" db="EMBL/GenBank/DDBJ databases">
        <authorList>
            <person name="McCartney M.A."/>
            <person name="Auch B."/>
            <person name="Kono T."/>
            <person name="Mallez S."/>
            <person name="Becker A."/>
            <person name="Gohl D.M."/>
            <person name="Silverstein K.A.T."/>
            <person name="Koren S."/>
            <person name="Bechman K.B."/>
            <person name="Herman A."/>
            <person name="Abrahante J.E."/>
            <person name="Garbe J."/>
        </authorList>
    </citation>
    <scope>NUCLEOTIDE SEQUENCE</scope>
    <source>
        <strain evidence="1">Duluth1</strain>
        <tissue evidence="1">Whole animal</tissue>
    </source>
</reference>
<reference evidence="1" key="1">
    <citation type="journal article" date="2019" name="bioRxiv">
        <title>The Genome of the Zebra Mussel, Dreissena polymorpha: A Resource for Invasive Species Research.</title>
        <authorList>
            <person name="McCartney M.A."/>
            <person name="Auch B."/>
            <person name="Kono T."/>
            <person name="Mallez S."/>
            <person name="Zhang Y."/>
            <person name="Obille A."/>
            <person name="Becker A."/>
            <person name="Abrahante J.E."/>
            <person name="Garbe J."/>
            <person name="Badalamenti J.P."/>
            <person name="Herman A."/>
            <person name="Mangelson H."/>
            <person name="Liachko I."/>
            <person name="Sullivan S."/>
            <person name="Sone E.D."/>
            <person name="Koren S."/>
            <person name="Silverstein K.A.T."/>
            <person name="Beckman K.B."/>
            <person name="Gohl D.M."/>
        </authorList>
    </citation>
    <scope>NUCLEOTIDE SEQUENCE</scope>
    <source>
        <strain evidence="1">Duluth1</strain>
        <tissue evidence="1">Whole animal</tissue>
    </source>
</reference>
<name>A0A9D3YF57_DREPO</name>
<comment type="caution">
    <text evidence="1">The sequence shown here is derived from an EMBL/GenBank/DDBJ whole genome shotgun (WGS) entry which is preliminary data.</text>
</comment>
<proteinExistence type="predicted"/>
<evidence type="ECO:0000313" key="1">
    <source>
        <dbReference type="EMBL" id="KAH3697380.1"/>
    </source>
</evidence>
<keyword evidence="2" id="KW-1185">Reference proteome</keyword>
<accession>A0A9D3YF57</accession>
<evidence type="ECO:0000313" key="2">
    <source>
        <dbReference type="Proteomes" id="UP000828390"/>
    </source>
</evidence>
<dbReference type="AlphaFoldDB" id="A0A9D3YF57"/>